<reference evidence="2 3" key="1">
    <citation type="journal article" date="2016" name="Proc. Natl. Acad. Sci. U.S.A.">
        <title>Comparative genomics of biotechnologically important yeasts.</title>
        <authorList>
            <person name="Riley R."/>
            <person name="Haridas S."/>
            <person name="Wolfe K.H."/>
            <person name="Lopes M.R."/>
            <person name="Hittinger C.T."/>
            <person name="Goeker M."/>
            <person name="Salamov A.A."/>
            <person name="Wisecaver J.H."/>
            <person name="Long T.M."/>
            <person name="Calvey C.H."/>
            <person name="Aerts A.L."/>
            <person name="Barry K.W."/>
            <person name="Choi C."/>
            <person name="Clum A."/>
            <person name="Coughlan A.Y."/>
            <person name="Deshpande S."/>
            <person name="Douglass A.P."/>
            <person name="Hanson S.J."/>
            <person name="Klenk H.-P."/>
            <person name="LaButti K.M."/>
            <person name="Lapidus A."/>
            <person name="Lindquist E.A."/>
            <person name="Lipzen A.M."/>
            <person name="Meier-Kolthoff J.P."/>
            <person name="Ohm R.A."/>
            <person name="Otillar R.P."/>
            <person name="Pangilinan J.L."/>
            <person name="Peng Y."/>
            <person name="Rokas A."/>
            <person name="Rosa C.A."/>
            <person name="Scheuner C."/>
            <person name="Sibirny A.A."/>
            <person name="Slot J.C."/>
            <person name="Stielow J.B."/>
            <person name="Sun H."/>
            <person name="Kurtzman C.P."/>
            <person name="Blackwell M."/>
            <person name="Grigoriev I.V."/>
            <person name="Jeffries T.W."/>
        </authorList>
    </citation>
    <scope>NUCLEOTIDE SEQUENCE [LARGE SCALE GENOMIC DNA]</scope>
    <source>
        <strain evidence="2 3">NRRL Y-11557</strain>
    </source>
</reference>
<keyword evidence="3" id="KW-1185">Reference proteome</keyword>
<dbReference type="Proteomes" id="UP000094385">
    <property type="component" value="Unassembled WGS sequence"/>
</dbReference>
<dbReference type="OrthoDB" id="4940293at2759"/>
<protein>
    <recommendedName>
        <fullName evidence="1">Transcription factor PAP1 domain-containing protein</fullName>
    </recommendedName>
</protein>
<accession>A0A1E3Q8R0</accession>
<evidence type="ECO:0000259" key="1">
    <source>
        <dbReference type="Pfam" id="PF08601"/>
    </source>
</evidence>
<name>A0A1E3Q8R0_LIPST</name>
<dbReference type="AlphaFoldDB" id="A0A1E3Q8R0"/>
<evidence type="ECO:0000313" key="3">
    <source>
        <dbReference type="Proteomes" id="UP000094385"/>
    </source>
</evidence>
<dbReference type="InterPro" id="IPR023167">
    <property type="entry name" value="Yap1_redox_dom_sf"/>
</dbReference>
<dbReference type="SUPFAM" id="SSF111430">
    <property type="entry name" value="YAP1 redox domain"/>
    <property type="match status" value="1"/>
</dbReference>
<sequence>MYQAENKTLKDAADAVRANAVAANNNGHPSKAVFPELRNGDAENHQERPINVNSDDTMFLNPSQIWDRLNEHPRADVMDVDDIMQRLVGKAQCGGQGPIFNINDVDEAIAAESLARNE</sequence>
<dbReference type="Pfam" id="PF08601">
    <property type="entry name" value="PAP1"/>
    <property type="match status" value="1"/>
</dbReference>
<proteinExistence type="predicted"/>
<gene>
    <name evidence="2" type="ORF">LIPSTDRAFT_70959</name>
</gene>
<dbReference type="EMBL" id="KV454293">
    <property type="protein sequence ID" value="ODQ73884.1"/>
    <property type="molecule type" value="Genomic_DNA"/>
</dbReference>
<feature type="domain" description="Transcription factor PAP1" evidence="1">
    <location>
        <begin position="39"/>
        <end position="109"/>
    </location>
</feature>
<organism evidence="2 3">
    <name type="scientific">Lipomyces starkeyi NRRL Y-11557</name>
    <dbReference type="NCBI Taxonomy" id="675824"/>
    <lineage>
        <taxon>Eukaryota</taxon>
        <taxon>Fungi</taxon>
        <taxon>Dikarya</taxon>
        <taxon>Ascomycota</taxon>
        <taxon>Saccharomycotina</taxon>
        <taxon>Lipomycetes</taxon>
        <taxon>Lipomycetales</taxon>
        <taxon>Lipomycetaceae</taxon>
        <taxon>Lipomyces</taxon>
    </lineage>
</organism>
<evidence type="ECO:0000313" key="2">
    <source>
        <dbReference type="EMBL" id="ODQ73884.1"/>
    </source>
</evidence>
<dbReference type="Gene3D" id="1.10.238.100">
    <property type="entry name" value="YAP1 redox domain. Chain B"/>
    <property type="match status" value="1"/>
</dbReference>
<dbReference type="InterPro" id="IPR013910">
    <property type="entry name" value="TF_PAP1"/>
</dbReference>